<dbReference type="GeneTree" id="ENSGT00390000004323"/>
<feature type="transmembrane region" description="Helical" evidence="6">
    <location>
        <begin position="77"/>
        <end position="93"/>
    </location>
</feature>
<accession>A0A4W5LU07</accession>
<dbReference type="Gene3D" id="3.40.30.10">
    <property type="entry name" value="Glutaredoxin"/>
    <property type="match status" value="1"/>
</dbReference>
<dbReference type="STRING" id="62062.ENSHHUP00000028525"/>
<feature type="transmembrane region" description="Helical" evidence="6">
    <location>
        <begin position="24"/>
        <end position="43"/>
    </location>
</feature>
<evidence type="ECO:0000256" key="4">
    <source>
        <dbReference type="PIRSR" id="PIRSR603782-1"/>
    </source>
</evidence>
<dbReference type="GO" id="GO:0005743">
    <property type="term" value="C:mitochondrial inner membrane"/>
    <property type="evidence" value="ECO:0007669"/>
    <property type="project" value="UniProtKB-SubCell"/>
</dbReference>
<protein>
    <recommendedName>
        <fullName evidence="7">Thioredoxin domain-containing protein</fullName>
    </recommendedName>
</protein>
<feature type="binding site" evidence="4">
    <location>
        <position position="147"/>
    </location>
    <ligand>
        <name>Cu cation</name>
        <dbReference type="ChEBI" id="CHEBI:23378"/>
    </ligand>
</feature>
<evidence type="ECO:0000256" key="3">
    <source>
        <dbReference type="ARBA" id="ARBA00023008"/>
    </source>
</evidence>
<organism evidence="8 9">
    <name type="scientific">Hucho hucho</name>
    <name type="common">huchen</name>
    <dbReference type="NCBI Taxonomy" id="62062"/>
    <lineage>
        <taxon>Eukaryota</taxon>
        <taxon>Metazoa</taxon>
        <taxon>Chordata</taxon>
        <taxon>Craniata</taxon>
        <taxon>Vertebrata</taxon>
        <taxon>Euteleostomi</taxon>
        <taxon>Actinopterygii</taxon>
        <taxon>Neopterygii</taxon>
        <taxon>Teleostei</taxon>
        <taxon>Protacanthopterygii</taxon>
        <taxon>Salmoniformes</taxon>
        <taxon>Salmonidae</taxon>
        <taxon>Salmoninae</taxon>
        <taxon>Hucho</taxon>
    </lineage>
</organism>
<dbReference type="Ensembl" id="ENSHHUT00000029702.1">
    <property type="protein sequence ID" value="ENSHHUP00000028525.1"/>
    <property type="gene ID" value="ENSHHUG00000018181.1"/>
</dbReference>
<comment type="similarity">
    <text evidence="2">Belongs to the SCO1/2 family.</text>
</comment>
<feature type="binding site" evidence="4">
    <location>
        <position position="235"/>
    </location>
    <ligand>
        <name>Cu cation</name>
        <dbReference type="ChEBI" id="CHEBI:23378"/>
    </ligand>
</feature>
<dbReference type="AlphaFoldDB" id="A0A4W5LU07"/>
<evidence type="ECO:0000256" key="2">
    <source>
        <dbReference type="ARBA" id="ARBA00010996"/>
    </source>
</evidence>
<keyword evidence="6" id="KW-0812">Transmembrane</keyword>
<comment type="subcellular location">
    <subcellularLocation>
        <location evidence="1">Mitochondrion inner membrane</location>
        <topology evidence="1">Single-pass membrane protein</topology>
    </subcellularLocation>
</comment>
<feature type="domain" description="Thioredoxin" evidence="7">
    <location>
        <begin position="109"/>
        <end position="270"/>
    </location>
</feature>
<proteinExistence type="inferred from homology"/>
<keyword evidence="6" id="KW-0472">Membrane</keyword>
<reference evidence="8" key="3">
    <citation type="submission" date="2025-09" db="UniProtKB">
        <authorList>
            <consortium name="Ensembl"/>
        </authorList>
    </citation>
    <scope>IDENTIFICATION</scope>
</reference>
<dbReference type="Pfam" id="PF02630">
    <property type="entry name" value="SCO1-SenC"/>
    <property type="match status" value="1"/>
</dbReference>
<evidence type="ECO:0000256" key="6">
    <source>
        <dbReference type="SAM" id="Phobius"/>
    </source>
</evidence>
<evidence type="ECO:0000313" key="8">
    <source>
        <dbReference type="Ensembl" id="ENSHHUP00000028525.1"/>
    </source>
</evidence>
<keyword evidence="4" id="KW-0479">Metal-binding</keyword>
<dbReference type="GO" id="GO:0046872">
    <property type="term" value="F:metal ion binding"/>
    <property type="evidence" value="ECO:0007669"/>
    <property type="project" value="UniProtKB-KW"/>
</dbReference>
<dbReference type="FunFam" id="3.40.30.10:FF:000013">
    <property type="entry name" value="Blast:Protein SCO1 homolog, mitochondrial"/>
    <property type="match status" value="1"/>
</dbReference>
<dbReference type="InterPro" id="IPR036249">
    <property type="entry name" value="Thioredoxin-like_sf"/>
</dbReference>
<keyword evidence="3 4" id="KW-0186">Copper</keyword>
<dbReference type="GO" id="GO:0008535">
    <property type="term" value="P:respiratory chain complex IV assembly"/>
    <property type="evidence" value="ECO:0007669"/>
    <property type="project" value="UniProtKB-ARBA"/>
</dbReference>
<dbReference type="InterPro" id="IPR003782">
    <property type="entry name" value="SCO1/SenC"/>
</dbReference>
<sequence>MQTVDAVLLREHAQALWQLAKPKVVALIVFCAVIGMVLAVPGWPDVPRMLAATLGIALVAGAAAMINCLVELSDMALFARGLVLGLVLLGLAGCGDGPRAPLVLKGTDISTASFGAPFTLTGHDGKRHDLTEFKGKAVALFFGYTHCPDVCPTTMLEFAQASKLLGADADRLQVLFVSVDPLRDTPSLLAGYVPHFDKRFLGLTGTVAEVAAVTRQYKIVAQQQPVKEGGYTVDHSAGSYLFDPQGKLRVYVPYGTPAADIAHDVKALLG</sequence>
<feature type="disulfide bond" description="Redox-active" evidence="5">
    <location>
        <begin position="147"/>
        <end position="151"/>
    </location>
</feature>
<reference evidence="9" key="1">
    <citation type="submission" date="2018-06" db="EMBL/GenBank/DDBJ databases">
        <title>Genome assembly of Danube salmon.</title>
        <authorList>
            <person name="Macqueen D.J."/>
            <person name="Gundappa M.K."/>
        </authorList>
    </citation>
    <scope>NUCLEOTIDE SEQUENCE [LARGE SCALE GENOMIC DNA]</scope>
</reference>
<dbReference type="InterPro" id="IPR013766">
    <property type="entry name" value="Thioredoxin_domain"/>
</dbReference>
<evidence type="ECO:0000256" key="1">
    <source>
        <dbReference type="ARBA" id="ARBA00004434"/>
    </source>
</evidence>
<dbReference type="PANTHER" id="PTHR12151">
    <property type="entry name" value="ELECTRON TRANSPORT PROTIN SCO1/SENC FAMILY MEMBER"/>
    <property type="match status" value="1"/>
</dbReference>
<dbReference type="PROSITE" id="PS51352">
    <property type="entry name" value="THIOREDOXIN_2"/>
    <property type="match status" value="1"/>
</dbReference>
<keyword evidence="9" id="KW-1185">Reference proteome</keyword>
<dbReference type="CDD" id="cd02968">
    <property type="entry name" value="SCO"/>
    <property type="match status" value="1"/>
</dbReference>
<feature type="transmembrane region" description="Helical" evidence="6">
    <location>
        <begin position="49"/>
        <end position="70"/>
    </location>
</feature>
<evidence type="ECO:0000256" key="5">
    <source>
        <dbReference type="PIRSR" id="PIRSR603782-2"/>
    </source>
</evidence>
<keyword evidence="6" id="KW-1133">Transmembrane helix</keyword>
<reference evidence="8" key="2">
    <citation type="submission" date="2025-08" db="UniProtKB">
        <authorList>
            <consortium name="Ensembl"/>
        </authorList>
    </citation>
    <scope>IDENTIFICATION</scope>
</reference>
<dbReference type="PANTHER" id="PTHR12151:SF25">
    <property type="entry name" value="LINALOOL DEHYDRATASE_ISOMERASE DOMAIN-CONTAINING PROTEIN"/>
    <property type="match status" value="1"/>
</dbReference>
<name>A0A4W5LU07_9TELE</name>
<evidence type="ECO:0000259" key="7">
    <source>
        <dbReference type="PROSITE" id="PS51352"/>
    </source>
</evidence>
<evidence type="ECO:0000313" key="9">
    <source>
        <dbReference type="Proteomes" id="UP000314982"/>
    </source>
</evidence>
<keyword evidence="5" id="KW-1015">Disulfide bond</keyword>
<dbReference type="SUPFAM" id="SSF52833">
    <property type="entry name" value="Thioredoxin-like"/>
    <property type="match status" value="1"/>
</dbReference>
<dbReference type="Proteomes" id="UP000314982">
    <property type="component" value="Unassembled WGS sequence"/>
</dbReference>
<feature type="binding site" evidence="4">
    <location>
        <position position="151"/>
    </location>
    <ligand>
        <name>Cu cation</name>
        <dbReference type="ChEBI" id="CHEBI:23378"/>
    </ligand>
</feature>